<keyword evidence="2" id="KW-1185">Reference proteome</keyword>
<reference evidence="1" key="1">
    <citation type="submission" date="2020-09" db="EMBL/GenBank/DDBJ databases">
        <title>New species isolated from human feces.</title>
        <authorList>
            <person name="Kitahara M."/>
            <person name="Shigeno Y."/>
            <person name="Shime M."/>
            <person name="Matsumoto Y."/>
            <person name="Nakamura S."/>
            <person name="Motooka D."/>
            <person name="Fukuoka S."/>
            <person name="Nishikawa H."/>
            <person name="Benno Y."/>
        </authorList>
    </citation>
    <scope>NUCLEOTIDE SEQUENCE</scope>
    <source>
        <strain evidence="1">MM50</strain>
    </source>
</reference>
<protein>
    <submittedName>
        <fullName evidence="1">Uncharacterized protein</fullName>
    </submittedName>
</protein>
<evidence type="ECO:0000313" key="1">
    <source>
        <dbReference type="EMBL" id="BCK81246.1"/>
    </source>
</evidence>
<dbReference type="AlphaFoldDB" id="A0A810Q6E8"/>
<dbReference type="KEGG" id="vcop:MM50RIKEN_10090"/>
<accession>A0A810Q6E8</accession>
<dbReference type="Proteomes" id="UP000681035">
    <property type="component" value="Chromosome"/>
</dbReference>
<name>A0A810Q6E8_9FIRM</name>
<dbReference type="EMBL" id="AP023418">
    <property type="protein sequence ID" value="BCK81246.1"/>
    <property type="molecule type" value="Genomic_DNA"/>
</dbReference>
<evidence type="ECO:0000313" key="2">
    <source>
        <dbReference type="Proteomes" id="UP000681035"/>
    </source>
</evidence>
<sequence>MKAAPPEAAPLWGRLCFLSVIDGVAPYQNLISDETAWIKAVSLVFLRSIAWHRAAAPAVCGSA</sequence>
<gene>
    <name evidence="1" type="ORF">MM50RIKEN_10090</name>
</gene>
<organism evidence="1 2">
    <name type="scientific">Vescimonas coprocola</name>
    <dbReference type="NCBI Taxonomy" id="2714355"/>
    <lineage>
        <taxon>Bacteria</taxon>
        <taxon>Bacillati</taxon>
        <taxon>Bacillota</taxon>
        <taxon>Clostridia</taxon>
        <taxon>Eubacteriales</taxon>
        <taxon>Oscillospiraceae</taxon>
        <taxon>Vescimonas</taxon>
    </lineage>
</organism>
<proteinExistence type="predicted"/>